<gene>
    <name evidence="3" type="ORF">WKW82_26295</name>
</gene>
<feature type="region of interest" description="Disordered" evidence="1">
    <location>
        <begin position="132"/>
        <end position="155"/>
    </location>
</feature>
<keyword evidence="4" id="KW-1185">Reference proteome</keyword>
<dbReference type="Gene3D" id="1.10.10.10">
    <property type="entry name" value="Winged helix-like DNA-binding domain superfamily/Winged helix DNA-binding domain"/>
    <property type="match status" value="1"/>
</dbReference>
<dbReference type="EMBL" id="JBBKZT010000013">
    <property type="protein sequence ID" value="MEJ8850181.1"/>
    <property type="molecule type" value="Genomic_DNA"/>
</dbReference>
<dbReference type="SUPFAM" id="SSF46785">
    <property type="entry name" value="Winged helix' DNA-binding domain"/>
    <property type="match status" value="1"/>
</dbReference>
<evidence type="ECO:0000313" key="4">
    <source>
        <dbReference type="Proteomes" id="UP001385892"/>
    </source>
</evidence>
<dbReference type="Proteomes" id="UP001385892">
    <property type="component" value="Unassembled WGS sequence"/>
</dbReference>
<sequence>MLGTATTTANETHAIQDRWGDGLGGGFVVIPSVLLQHQGELGLDCEEVVVLANLLAHWWTDARRPYPRTESLAKRTGISQRTVQRRLKQLEVKGFVKRHVMPGNDDERSLTAYDLHGTVERLKPLGMLAKEARETNQRRIEQPGSPGRVMTAEES</sequence>
<feature type="domain" description="DnaD N-terminal" evidence="2">
    <location>
        <begin position="30"/>
        <end position="122"/>
    </location>
</feature>
<comment type="caution">
    <text evidence="3">The sequence shown here is derived from an EMBL/GenBank/DDBJ whole genome shotgun (WGS) entry which is preliminary data.</text>
</comment>
<dbReference type="InterPro" id="IPR036390">
    <property type="entry name" value="WH_DNA-bd_sf"/>
</dbReference>
<dbReference type="InterPro" id="IPR053843">
    <property type="entry name" value="DnaD_N"/>
</dbReference>
<organism evidence="3 4">
    <name type="scientific">Variovorax rhizosphaerae</name>
    <dbReference type="NCBI Taxonomy" id="1836200"/>
    <lineage>
        <taxon>Bacteria</taxon>
        <taxon>Pseudomonadati</taxon>
        <taxon>Pseudomonadota</taxon>
        <taxon>Betaproteobacteria</taxon>
        <taxon>Burkholderiales</taxon>
        <taxon>Comamonadaceae</taxon>
        <taxon>Variovorax</taxon>
    </lineage>
</organism>
<name>A0ABU8WRK0_9BURK</name>
<evidence type="ECO:0000313" key="3">
    <source>
        <dbReference type="EMBL" id="MEJ8850181.1"/>
    </source>
</evidence>
<dbReference type="Pfam" id="PF21984">
    <property type="entry name" value="DnaD_N"/>
    <property type="match status" value="1"/>
</dbReference>
<reference evidence="3 4" key="1">
    <citation type="submission" date="2024-03" db="EMBL/GenBank/DDBJ databases">
        <title>Novel species of the genus Variovorax.</title>
        <authorList>
            <person name="Liu Q."/>
            <person name="Xin Y.-H."/>
        </authorList>
    </citation>
    <scope>NUCLEOTIDE SEQUENCE [LARGE SCALE GENOMIC DNA]</scope>
    <source>
        <strain evidence="3 4">KACC 18900</strain>
    </source>
</reference>
<proteinExistence type="predicted"/>
<protein>
    <submittedName>
        <fullName evidence="3">Helix-turn-helix domain-containing protein</fullName>
    </submittedName>
</protein>
<feature type="compositionally biased region" description="Basic and acidic residues" evidence="1">
    <location>
        <begin position="132"/>
        <end position="141"/>
    </location>
</feature>
<dbReference type="InterPro" id="IPR036388">
    <property type="entry name" value="WH-like_DNA-bd_sf"/>
</dbReference>
<evidence type="ECO:0000256" key="1">
    <source>
        <dbReference type="SAM" id="MobiDB-lite"/>
    </source>
</evidence>
<evidence type="ECO:0000259" key="2">
    <source>
        <dbReference type="Pfam" id="PF21984"/>
    </source>
</evidence>
<dbReference type="RefSeq" id="WP_340345422.1">
    <property type="nucleotide sequence ID" value="NZ_JBBKZT010000013.1"/>
</dbReference>
<accession>A0ABU8WRK0</accession>